<dbReference type="PANTHER" id="PTHR39181:SF1">
    <property type="entry name" value="TYROSINE-PROTEIN PHOSPHATASE YWQE"/>
    <property type="match status" value="1"/>
</dbReference>
<name>A0A6J6A1U2_9ZZZZ</name>
<dbReference type="Pfam" id="PF19567">
    <property type="entry name" value="CpsB_CapC"/>
    <property type="match status" value="1"/>
</dbReference>
<keyword evidence="1" id="KW-0378">Hydrolase</keyword>
<evidence type="ECO:0000313" key="2">
    <source>
        <dbReference type="EMBL" id="CAB4347479.1"/>
    </source>
</evidence>
<dbReference type="GO" id="GO:0030145">
    <property type="term" value="F:manganese ion binding"/>
    <property type="evidence" value="ECO:0007669"/>
    <property type="project" value="InterPro"/>
</dbReference>
<dbReference type="AlphaFoldDB" id="A0A6J6A1U2"/>
<sequence>MSYVDIHCHILPAVDDGARDLEESIDYARRLVDEGVRELIATPHVGNPRFPFEPEEIEDRVAALSSELEKREIPLRIHAGGELHPSDPNSLTDAQLDLVANGPAGARWLLFEVPFAGVDQRYADDCRQLMARGYGLVIAHPERARGLFSDGGWQLLRGVVAEGALLQINVCSLLGNNGLEAQEAAVGLLRSGHAFTLASDAHPGTRDHTAALGFALTLKAGASSLQAWRLTQANPRFLLRSGIPAGFNEQRSASLGQPLPVF</sequence>
<protein>
    <submittedName>
        <fullName evidence="2">Unannotated protein</fullName>
    </submittedName>
</protein>
<gene>
    <name evidence="2" type="ORF">UFOPK3547_01698</name>
</gene>
<dbReference type="InterPro" id="IPR016667">
    <property type="entry name" value="Caps_polysacc_synth_CpsB/CapC"/>
</dbReference>
<organism evidence="2">
    <name type="scientific">freshwater metagenome</name>
    <dbReference type="NCBI Taxonomy" id="449393"/>
    <lineage>
        <taxon>unclassified sequences</taxon>
        <taxon>metagenomes</taxon>
        <taxon>ecological metagenomes</taxon>
    </lineage>
</organism>
<accession>A0A6J6A1U2</accession>
<dbReference type="PANTHER" id="PTHR39181">
    <property type="entry name" value="TYROSINE-PROTEIN PHOSPHATASE YWQE"/>
    <property type="match status" value="1"/>
</dbReference>
<reference evidence="2" key="1">
    <citation type="submission" date="2020-05" db="EMBL/GenBank/DDBJ databases">
        <authorList>
            <person name="Chiriac C."/>
            <person name="Salcher M."/>
            <person name="Ghai R."/>
            <person name="Kavagutti S V."/>
        </authorList>
    </citation>
    <scope>NUCLEOTIDE SEQUENCE</scope>
</reference>
<dbReference type="GO" id="GO:0004725">
    <property type="term" value="F:protein tyrosine phosphatase activity"/>
    <property type="evidence" value="ECO:0007669"/>
    <property type="project" value="InterPro"/>
</dbReference>
<dbReference type="EMBL" id="CAESAN010000209">
    <property type="protein sequence ID" value="CAB4347479.1"/>
    <property type="molecule type" value="Genomic_DNA"/>
</dbReference>
<dbReference type="SUPFAM" id="SSF89550">
    <property type="entry name" value="PHP domain-like"/>
    <property type="match status" value="1"/>
</dbReference>
<evidence type="ECO:0000256" key="1">
    <source>
        <dbReference type="ARBA" id="ARBA00022801"/>
    </source>
</evidence>
<proteinExistence type="predicted"/>
<dbReference type="PIRSF" id="PIRSF016557">
    <property type="entry name" value="Caps_synth_CpsB"/>
    <property type="match status" value="1"/>
</dbReference>
<dbReference type="Gene3D" id="3.20.20.140">
    <property type="entry name" value="Metal-dependent hydrolases"/>
    <property type="match status" value="1"/>
</dbReference>
<dbReference type="InterPro" id="IPR016195">
    <property type="entry name" value="Pol/histidinol_Pase-like"/>
</dbReference>